<protein>
    <submittedName>
        <fullName evidence="5">Iron dicitrate transport regulator FecR</fullName>
    </submittedName>
</protein>
<sequence length="328" mass="35552">MTIEAEAEIRRKEAAEWFSKLNQRQVTTADIRDFSDWRRDPENARAFSRLEAMWDAAGTLAKSPGMAALTEDATKRASQPTPSRRRSPSGRLVPLGAAGAIALALAVGSWSWWSAQRPDVYDTAIGEQRTVRLEDGSRIILDTASHVTVRFTDARRLVTLASGRAMFEVEGDAARPFLVQAGDTEVTAVGTRFDVRRSGSGARVVLVEGRVDVHKPSSTDAQWTLAPGQEVTTSARTPRVVAVNVPAETSWTVGRLTFENTPIAAAVAEVNRYSSKPIELRDQRISSIRVSGVFNAGDVDGFVAALRDLYHLEAVTAADGHVILSAPA</sequence>
<feature type="domain" description="FecR protein" evidence="3">
    <location>
        <begin position="119"/>
        <end position="211"/>
    </location>
</feature>
<dbReference type="PANTHER" id="PTHR30273">
    <property type="entry name" value="PERIPLASMIC SIGNAL SENSOR AND SIGMA FACTOR ACTIVATOR FECR-RELATED"/>
    <property type="match status" value="1"/>
</dbReference>
<dbReference type="EMBL" id="NCEB01000021">
    <property type="protein sequence ID" value="OYX32632.1"/>
    <property type="molecule type" value="Genomic_DNA"/>
</dbReference>
<dbReference type="Gene3D" id="2.60.120.1440">
    <property type="match status" value="1"/>
</dbReference>
<dbReference type="Gene3D" id="3.55.50.30">
    <property type="match status" value="1"/>
</dbReference>
<keyword evidence="2" id="KW-0812">Transmembrane</keyword>
<comment type="caution">
    <text evidence="5">The sequence shown here is derived from an EMBL/GenBank/DDBJ whole genome shotgun (WGS) entry which is preliminary data.</text>
</comment>
<dbReference type="Pfam" id="PF16220">
    <property type="entry name" value="DUF4880"/>
    <property type="match status" value="1"/>
</dbReference>
<dbReference type="GO" id="GO:0016989">
    <property type="term" value="F:sigma factor antagonist activity"/>
    <property type="evidence" value="ECO:0007669"/>
    <property type="project" value="TreeGrafter"/>
</dbReference>
<reference evidence="5 6" key="1">
    <citation type="submission" date="2017-03" db="EMBL/GenBank/DDBJ databases">
        <title>Lifting the veil on microbial sulfur biogeochemistry in mining wastewaters.</title>
        <authorList>
            <person name="Kantor R.S."/>
            <person name="Colenbrander Nelson T."/>
            <person name="Marshall S."/>
            <person name="Bennett D."/>
            <person name="Apte S."/>
            <person name="Camacho D."/>
            <person name="Thomas B.C."/>
            <person name="Warren L.A."/>
            <person name="Banfield J.F."/>
        </authorList>
    </citation>
    <scope>NUCLEOTIDE SEQUENCE [LARGE SCALE GENOMIC DNA]</scope>
    <source>
        <strain evidence="5">32-69-9</strain>
    </source>
</reference>
<evidence type="ECO:0000256" key="2">
    <source>
        <dbReference type="SAM" id="Phobius"/>
    </source>
</evidence>
<evidence type="ECO:0000259" key="3">
    <source>
        <dbReference type="Pfam" id="PF04773"/>
    </source>
</evidence>
<dbReference type="AlphaFoldDB" id="A0A258FLH6"/>
<proteinExistence type="predicted"/>
<evidence type="ECO:0000313" key="5">
    <source>
        <dbReference type="EMBL" id="OYX32632.1"/>
    </source>
</evidence>
<keyword evidence="2" id="KW-1133">Transmembrane helix</keyword>
<keyword evidence="2" id="KW-0472">Membrane</keyword>
<evidence type="ECO:0000313" key="6">
    <source>
        <dbReference type="Proteomes" id="UP000215595"/>
    </source>
</evidence>
<name>A0A258FLH6_9CAUL</name>
<accession>A0A258FLH6</accession>
<feature type="transmembrane region" description="Helical" evidence="2">
    <location>
        <begin position="92"/>
        <end position="113"/>
    </location>
</feature>
<gene>
    <name evidence="5" type="ORF">B7Z01_10740</name>
</gene>
<dbReference type="PIRSF" id="PIRSF018266">
    <property type="entry name" value="FecR"/>
    <property type="match status" value="1"/>
</dbReference>
<dbReference type="InterPro" id="IPR012373">
    <property type="entry name" value="Ferrdict_sens_TM"/>
</dbReference>
<dbReference type="Proteomes" id="UP000215595">
    <property type="component" value="Unassembled WGS sequence"/>
</dbReference>
<feature type="domain" description="FecR N-terminal" evidence="4">
    <location>
        <begin position="12"/>
        <end position="53"/>
    </location>
</feature>
<feature type="region of interest" description="Disordered" evidence="1">
    <location>
        <begin position="70"/>
        <end position="91"/>
    </location>
</feature>
<organism evidence="5 6">
    <name type="scientific">Brevundimonas subvibrioides</name>
    <dbReference type="NCBI Taxonomy" id="74313"/>
    <lineage>
        <taxon>Bacteria</taxon>
        <taxon>Pseudomonadati</taxon>
        <taxon>Pseudomonadota</taxon>
        <taxon>Alphaproteobacteria</taxon>
        <taxon>Caulobacterales</taxon>
        <taxon>Caulobacteraceae</taxon>
        <taxon>Brevundimonas</taxon>
    </lineage>
</organism>
<dbReference type="InterPro" id="IPR032623">
    <property type="entry name" value="FecR_N"/>
</dbReference>
<dbReference type="Pfam" id="PF04773">
    <property type="entry name" value="FecR"/>
    <property type="match status" value="1"/>
</dbReference>
<dbReference type="PANTHER" id="PTHR30273:SF2">
    <property type="entry name" value="PROTEIN FECR"/>
    <property type="match status" value="1"/>
</dbReference>
<evidence type="ECO:0000256" key="1">
    <source>
        <dbReference type="SAM" id="MobiDB-lite"/>
    </source>
</evidence>
<evidence type="ECO:0000259" key="4">
    <source>
        <dbReference type="Pfam" id="PF16220"/>
    </source>
</evidence>
<dbReference type="InterPro" id="IPR006860">
    <property type="entry name" value="FecR"/>
</dbReference>